<keyword evidence="3" id="KW-0805">Transcription regulation</keyword>
<dbReference type="CDD" id="cd04873">
    <property type="entry name" value="ACT_UUR-ACR-like"/>
    <property type="match status" value="1"/>
</dbReference>
<evidence type="ECO:0000256" key="3">
    <source>
        <dbReference type="ARBA" id="ARBA00023015"/>
    </source>
</evidence>
<comment type="subcellular location">
    <subcellularLocation>
        <location evidence="1">Nucleus</location>
    </subcellularLocation>
</comment>
<dbReference type="PROSITE" id="PS50888">
    <property type="entry name" value="BHLH"/>
    <property type="match status" value="1"/>
</dbReference>
<dbReference type="PANTHER" id="PTHR31945">
    <property type="entry name" value="TRANSCRIPTION FACTOR SCREAM2-RELATED"/>
    <property type="match status" value="1"/>
</dbReference>
<feature type="coiled-coil region" evidence="7">
    <location>
        <begin position="365"/>
        <end position="392"/>
    </location>
</feature>
<dbReference type="InterPro" id="IPR002912">
    <property type="entry name" value="ACT_dom"/>
</dbReference>
<evidence type="ECO:0000256" key="1">
    <source>
        <dbReference type="ARBA" id="ARBA00004123"/>
    </source>
</evidence>
<dbReference type="SUPFAM" id="SSF47459">
    <property type="entry name" value="HLH, helix-loop-helix DNA-binding domain"/>
    <property type="match status" value="1"/>
</dbReference>
<comment type="caution">
    <text evidence="11">The sequence shown here is derived from an EMBL/GenBank/DDBJ whole genome shotgun (WGS) entry which is preliminary data.</text>
</comment>
<keyword evidence="5" id="KW-0804">Transcription</keyword>
<evidence type="ECO:0000256" key="8">
    <source>
        <dbReference type="SAM" id="MobiDB-lite"/>
    </source>
</evidence>
<dbReference type="CDD" id="cd11443">
    <property type="entry name" value="bHLH_AtAMS_like"/>
    <property type="match status" value="1"/>
</dbReference>
<protein>
    <submittedName>
        <fullName evidence="11">Transcription factor ICE1</fullName>
    </submittedName>
</protein>
<dbReference type="FunFam" id="4.10.280.10:FF:000066">
    <property type="entry name" value="BHLH transcription factor"/>
    <property type="match status" value="1"/>
</dbReference>
<evidence type="ECO:0000259" key="9">
    <source>
        <dbReference type="PROSITE" id="PS50888"/>
    </source>
</evidence>
<dbReference type="Proteomes" id="UP000288805">
    <property type="component" value="Unassembled WGS sequence"/>
</dbReference>
<dbReference type="SMART" id="SM00353">
    <property type="entry name" value="HLH"/>
    <property type="match status" value="1"/>
</dbReference>
<keyword evidence="7" id="KW-0175">Coiled coil</keyword>
<dbReference type="InterPro" id="IPR011598">
    <property type="entry name" value="bHLH_dom"/>
</dbReference>
<accession>A0A438D169</accession>
<dbReference type="Pfam" id="PF22754">
    <property type="entry name" value="bHLH-TF_ACT-like_plant"/>
    <property type="match status" value="1"/>
</dbReference>
<feature type="compositionally biased region" description="Low complexity" evidence="8">
    <location>
        <begin position="303"/>
        <end position="314"/>
    </location>
</feature>
<keyword evidence="2" id="KW-0217">Developmental protein</keyword>
<evidence type="ECO:0000256" key="4">
    <source>
        <dbReference type="ARBA" id="ARBA00023125"/>
    </source>
</evidence>
<dbReference type="EMBL" id="QGNW01001858">
    <property type="protein sequence ID" value="RVW29220.1"/>
    <property type="molecule type" value="Genomic_DNA"/>
</dbReference>
<dbReference type="InterPro" id="IPR051358">
    <property type="entry name" value="TF_AMS/ICE1/BHLH6-like"/>
</dbReference>
<feature type="domain" description="BHLH" evidence="9">
    <location>
        <begin position="326"/>
        <end position="375"/>
    </location>
</feature>
<evidence type="ECO:0000256" key="7">
    <source>
        <dbReference type="SAM" id="Coils"/>
    </source>
</evidence>
<dbReference type="PANTHER" id="PTHR31945:SF143">
    <property type="entry name" value="HELIX-LOOP-HELIX DNA-BINDING DOMAIN CONTAINING PROTEIN, EXPRESSED"/>
    <property type="match status" value="1"/>
</dbReference>
<evidence type="ECO:0000256" key="5">
    <source>
        <dbReference type="ARBA" id="ARBA00023163"/>
    </source>
</evidence>
<dbReference type="GO" id="GO:0046983">
    <property type="term" value="F:protein dimerization activity"/>
    <property type="evidence" value="ECO:0007669"/>
    <property type="project" value="InterPro"/>
</dbReference>
<dbReference type="GO" id="GO:0003677">
    <property type="term" value="F:DNA binding"/>
    <property type="evidence" value="ECO:0007669"/>
    <property type="project" value="UniProtKB-KW"/>
</dbReference>
<dbReference type="AlphaFoldDB" id="A0A438D169"/>
<dbReference type="PROSITE" id="PS51671">
    <property type="entry name" value="ACT"/>
    <property type="match status" value="1"/>
</dbReference>
<dbReference type="GO" id="GO:0005634">
    <property type="term" value="C:nucleus"/>
    <property type="evidence" value="ECO:0007669"/>
    <property type="project" value="UniProtKB-SubCell"/>
</dbReference>
<dbReference type="Pfam" id="PF00010">
    <property type="entry name" value="HLH"/>
    <property type="match status" value="1"/>
</dbReference>
<evidence type="ECO:0000256" key="6">
    <source>
        <dbReference type="ARBA" id="ARBA00023242"/>
    </source>
</evidence>
<gene>
    <name evidence="11" type="primary">SCRM_4</name>
    <name evidence="11" type="ORF">CK203_083927</name>
</gene>
<feature type="region of interest" description="Disordered" evidence="8">
    <location>
        <begin position="299"/>
        <end position="328"/>
    </location>
</feature>
<proteinExistence type="predicted"/>
<feature type="domain" description="ACT" evidence="10">
    <location>
        <begin position="444"/>
        <end position="516"/>
    </location>
</feature>
<reference evidence="11 12" key="1">
    <citation type="journal article" date="2018" name="PLoS Genet.">
        <title>Population sequencing reveals clonal diversity and ancestral inbreeding in the grapevine cultivar Chardonnay.</title>
        <authorList>
            <person name="Roach M.J."/>
            <person name="Johnson D.L."/>
            <person name="Bohlmann J."/>
            <person name="van Vuuren H.J."/>
            <person name="Jones S.J."/>
            <person name="Pretorius I.S."/>
            <person name="Schmidt S.A."/>
            <person name="Borneman A.R."/>
        </authorList>
    </citation>
    <scope>NUCLEOTIDE SEQUENCE [LARGE SCALE GENOMIC DNA]</scope>
    <source>
        <strain evidence="12">cv. Chardonnay</strain>
        <tissue evidence="11">Leaf</tissue>
    </source>
</reference>
<dbReference type="InterPro" id="IPR054502">
    <property type="entry name" value="bHLH-TF_ACT-like_plant"/>
</dbReference>
<keyword evidence="4" id="KW-0238">DNA-binding</keyword>
<evidence type="ECO:0000313" key="11">
    <source>
        <dbReference type="EMBL" id="RVW29220.1"/>
    </source>
</evidence>
<evidence type="ECO:0000313" key="12">
    <source>
        <dbReference type="Proteomes" id="UP000288805"/>
    </source>
</evidence>
<evidence type="ECO:0000256" key="2">
    <source>
        <dbReference type="ARBA" id="ARBA00022473"/>
    </source>
</evidence>
<organism evidence="11 12">
    <name type="scientific">Vitis vinifera</name>
    <name type="common">Grape</name>
    <dbReference type="NCBI Taxonomy" id="29760"/>
    <lineage>
        <taxon>Eukaryota</taxon>
        <taxon>Viridiplantae</taxon>
        <taxon>Streptophyta</taxon>
        <taxon>Embryophyta</taxon>
        <taxon>Tracheophyta</taxon>
        <taxon>Spermatophyta</taxon>
        <taxon>Magnoliopsida</taxon>
        <taxon>eudicotyledons</taxon>
        <taxon>Gunneridae</taxon>
        <taxon>Pentapetalae</taxon>
        <taxon>rosids</taxon>
        <taxon>Vitales</taxon>
        <taxon>Vitaceae</taxon>
        <taxon>Viteae</taxon>
        <taxon>Vitis</taxon>
    </lineage>
</organism>
<dbReference type="InterPro" id="IPR036638">
    <property type="entry name" value="HLH_DNA-bd_sf"/>
</dbReference>
<evidence type="ECO:0000259" key="10">
    <source>
        <dbReference type="PROSITE" id="PS51671"/>
    </source>
</evidence>
<dbReference type="Gene3D" id="4.10.280.10">
    <property type="entry name" value="Helix-loop-helix DNA-binding domain"/>
    <property type="match status" value="1"/>
</dbReference>
<keyword evidence="6" id="KW-0539">Nucleus</keyword>
<sequence>MLPRSNDVVWTRSDAVSWSKNSNDNRFGDGGGDGERTSSVSALKAIVEEEWLVSGVEMKGNLVSQSQSGAVNSLLHPMDCSSSCSPASAFGLDPAFQGKSCLSSMVCGYPFDGSFDLVCDPGFLEPIPEIQAPSSSSLMGFNDLASQPLMGASNLGSNSQFPATHLAGNGGSAATGGFNPSGFEGFVGSSLFVDRCKVLKPLENFPSVGSQPTLFQKRAILRRNSTERAGNYGVSGQEGSAIPVRVAGEDKGKRPVVEEEMDKMRKDKSNDEDDMDEASIARSGLIYDSDDAIENHKVEETANDGGDNSNLNGSSIGGDRKGKKKGLPAKNLMAERRRRKKLNDRLYMLRSVVPKISKMDRASILADAIEYLKELLQRINDLQNELESITPQSLLQPTSSFQPLTPTIPTLPCRVREEICPGSLPSPNSQPRVEVRQREGGAVNIHMFCARRPGLLLSAMRALDGLGLDVQQAVISCFNGFALDVFQAEQSKEGLEVLPEQIKAVLLNIAGFHGVM</sequence>
<name>A0A438D169_VITVI</name>
<dbReference type="GO" id="GO:0080090">
    <property type="term" value="P:regulation of primary metabolic process"/>
    <property type="evidence" value="ECO:0007669"/>
    <property type="project" value="UniProtKB-ARBA"/>
</dbReference>